<dbReference type="InParanoid" id="D6U1J9"/>
<evidence type="ECO:0000256" key="1">
    <source>
        <dbReference type="SAM" id="Phobius"/>
    </source>
</evidence>
<gene>
    <name evidence="2" type="ORF">Krac_3478</name>
</gene>
<dbReference type="EMBL" id="ADVG01000004">
    <property type="protein sequence ID" value="EFH82643.1"/>
    <property type="molecule type" value="Genomic_DNA"/>
</dbReference>
<keyword evidence="1" id="KW-0812">Transmembrane</keyword>
<feature type="transmembrane region" description="Helical" evidence="1">
    <location>
        <begin position="45"/>
        <end position="67"/>
    </location>
</feature>
<evidence type="ECO:0008006" key="4">
    <source>
        <dbReference type="Google" id="ProtNLM"/>
    </source>
</evidence>
<feature type="transmembrane region" description="Helical" evidence="1">
    <location>
        <begin position="130"/>
        <end position="150"/>
    </location>
</feature>
<dbReference type="Proteomes" id="UP000004508">
    <property type="component" value="Unassembled WGS sequence"/>
</dbReference>
<dbReference type="OrthoDB" id="2427022at2"/>
<keyword evidence="1" id="KW-0472">Membrane</keyword>
<keyword evidence="3" id="KW-1185">Reference proteome</keyword>
<protein>
    <recommendedName>
        <fullName evidence="4">DUF2269 family protein</fullName>
    </recommendedName>
</protein>
<name>D6U1J9_KTERA</name>
<evidence type="ECO:0000313" key="2">
    <source>
        <dbReference type="EMBL" id="EFH82643.1"/>
    </source>
</evidence>
<dbReference type="RefSeq" id="WP_007920912.1">
    <property type="nucleotide sequence ID" value="NZ_ADVG01000004.1"/>
</dbReference>
<keyword evidence="1" id="KW-1133">Transmembrane helix</keyword>
<comment type="caution">
    <text evidence="2">The sequence shown here is derived from an EMBL/GenBank/DDBJ whole genome shotgun (WGS) entry which is preliminary data.</text>
</comment>
<evidence type="ECO:0000313" key="3">
    <source>
        <dbReference type="Proteomes" id="UP000004508"/>
    </source>
</evidence>
<feature type="transmembrane region" description="Helical" evidence="1">
    <location>
        <begin position="6"/>
        <end position="33"/>
    </location>
</feature>
<feature type="transmembrane region" description="Helical" evidence="1">
    <location>
        <begin position="79"/>
        <end position="98"/>
    </location>
</feature>
<accession>D6U1J9</accession>
<reference evidence="2 3" key="1">
    <citation type="journal article" date="2011" name="Stand. Genomic Sci.">
        <title>Non-contiguous finished genome sequence and contextual data of the filamentous soil bacterium Ktedonobacter racemifer type strain (SOSP1-21).</title>
        <authorList>
            <person name="Chang Y.J."/>
            <person name="Land M."/>
            <person name="Hauser L."/>
            <person name="Chertkov O."/>
            <person name="Del Rio T.G."/>
            <person name="Nolan M."/>
            <person name="Copeland A."/>
            <person name="Tice H."/>
            <person name="Cheng J.F."/>
            <person name="Lucas S."/>
            <person name="Han C."/>
            <person name="Goodwin L."/>
            <person name="Pitluck S."/>
            <person name="Ivanova N."/>
            <person name="Ovchinikova G."/>
            <person name="Pati A."/>
            <person name="Chen A."/>
            <person name="Palaniappan K."/>
            <person name="Mavromatis K."/>
            <person name="Liolios K."/>
            <person name="Brettin T."/>
            <person name="Fiebig A."/>
            <person name="Rohde M."/>
            <person name="Abt B."/>
            <person name="Goker M."/>
            <person name="Detter J.C."/>
            <person name="Woyke T."/>
            <person name="Bristow J."/>
            <person name="Eisen J.A."/>
            <person name="Markowitz V."/>
            <person name="Hugenholtz P."/>
            <person name="Kyrpides N.C."/>
            <person name="Klenk H.P."/>
            <person name="Lapidus A."/>
        </authorList>
    </citation>
    <scope>NUCLEOTIDE SEQUENCE [LARGE SCALE GENOMIC DNA]</scope>
    <source>
        <strain evidence="3">DSM 44963</strain>
    </source>
</reference>
<dbReference type="eggNOG" id="ENOG5033NY5">
    <property type="taxonomic scope" value="Bacteria"/>
</dbReference>
<organism evidence="2 3">
    <name type="scientific">Ktedonobacter racemifer DSM 44963</name>
    <dbReference type="NCBI Taxonomy" id="485913"/>
    <lineage>
        <taxon>Bacteria</taxon>
        <taxon>Bacillati</taxon>
        <taxon>Chloroflexota</taxon>
        <taxon>Ktedonobacteria</taxon>
        <taxon>Ktedonobacterales</taxon>
        <taxon>Ktedonobacteraceae</taxon>
        <taxon>Ktedonobacter</taxon>
    </lineage>
</organism>
<feature type="transmembrane region" description="Helical" evidence="1">
    <location>
        <begin position="156"/>
        <end position="178"/>
    </location>
</feature>
<proteinExistence type="predicted"/>
<sequence>MATYSYALFAHILGVTGLFIAMSLQLASMIGILRSRTVEQVRVWCGMHTVLLRIFALSFVLTLGAGMHMTFTTWGWSTAWINASLAGLLILAGLGPLINTRRLKILHREALALPEGPVPTSLRRRIQDPILWSSVLGMNAMAVGSIYLMVLKPGLIATWLVMVGSVLLGMSAGCILTLKKRSTMTEVVQPAEA</sequence>
<dbReference type="AlphaFoldDB" id="D6U1J9"/>